<proteinExistence type="predicted"/>
<dbReference type="EMBL" id="PVMZ01000015">
    <property type="protein sequence ID" value="PRX17641.1"/>
    <property type="molecule type" value="Genomic_DNA"/>
</dbReference>
<organism evidence="1 2">
    <name type="scientific">Actinoplanes italicus</name>
    <dbReference type="NCBI Taxonomy" id="113567"/>
    <lineage>
        <taxon>Bacteria</taxon>
        <taxon>Bacillati</taxon>
        <taxon>Actinomycetota</taxon>
        <taxon>Actinomycetes</taxon>
        <taxon>Micromonosporales</taxon>
        <taxon>Micromonosporaceae</taxon>
        <taxon>Actinoplanes</taxon>
    </lineage>
</organism>
<name>A0A2T0K441_9ACTN</name>
<dbReference type="AlphaFoldDB" id="A0A2T0K441"/>
<evidence type="ECO:0000313" key="1">
    <source>
        <dbReference type="EMBL" id="PRX17641.1"/>
    </source>
</evidence>
<gene>
    <name evidence="1" type="ORF">CLV67_115144</name>
</gene>
<comment type="caution">
    <text evidence="1">The sequence shown here is derived from an EMBL/GenBank/DDBJ whole genome shotgun (WGS) entry which is preliminary data.</text>
</comment>
<sequence length="345" mass="38605">MLFLAKVLVRRIIGGPLPTLPEFEGDAGLFNPDQVSREARERVLRDGDWRAARDAIEAAGDDWDLRGHRIGVFAGLAAEDDEWFDGWMRAEPSDPAAALIWANVLAGRAGAARGSGKASQTSDEQFHSYHVLSEKAVDAGVRALELASPNDPGPVVLLMGRAFSGGIGGLDELYAEAVRRDPHNFAAHDTALTLRCQKWYGSHQQMFQIARDAAEAAPPGHRTVLLPLVAHIEYALLEFAWEEEKDYDQTLRDAKNYFTSPAVMRDIDRWIAKWRAAEPSTVGATGVRQWMAMYYSLIGNRAEAKRVFDEIGPYVRPKVGWHWLWGEKKYGYLKSWWWANGVGRN</sequence>
<protein>
    <recommendedName>
        <fullName evidence="3">DUF4034 domain-containing protein</fullName>
    </recommendedName>
</protein>
<accession>A0A2T0K441</accession>
<dbReference type="RefSeq" id="WP_106325004.1">
    <property type="nucleotide sequence ID" value="NZ_BOMO01000139.1"/>
</dbReference>
<dbReference type="Proteomes" id="UP000239415">
    <property type="component" value="Unassembled WGS sequence"/>
</dbReference>
<evidence type="ECO:0008006" key="3">
    <source>
        <dbReference type="Google" id="ProtNLM"/>
    </source>
</evidence>
<dbReference type="OrthoDB" id="3284019at2"/>
<reference evidence="1 2" key="1">
    <citation type="submission" date="2018-03" db="EMBL/GenBank/DDBJ databases">
        <title>Genomic Encyclopedia of Archaeal and Bacterial Type Strains, Phase II (KMG-II): from individual species to whole genera.</title>
        <authorList>
            <person name="Goeker M."/>
        </authorList>
    </citation>
    <scope>NUCLEOTIDE SEQUENCE [LARGE SCALE GENOMIC DNA]</scope>
    <source>
        <strain evidence="1 2">DSM 43146</strain>
    </source>
</reference>
<evidence type="ECO:0000313" key="2">
    <source>
        <dbReference type="Proteomes" id="UP000239415"/>
    </source>
</evidence>
<keyword evidence="2" id="KW-1185">Reference proteome</keyword>